<evidence type="ECO:0000259" key="4">
    <source>
        <dbReference type="PROSITE" id="PS01124"/>
    </source>
</evidence>
<keyword evidence="2" id="KW-0238">DNA-binding</keyword>
<dbReference type="EMBL" id="RLII01000009">
    <property type="protein sequence ID" value="RXE59109.1"/>
    <property type="molecule type" value="Genomic_DNA"/>
</dbReference>
<keyword evidence="6" id="KW-1185">Reference proteome</keyword>
<evidence type="ECO:0000313" key="6">
    <source>
        <dbReference type="Proteomes" id="UP000289166"/>
    </source>
</evidence>
<dbReference type="Gene3D" id="1.10.10.60">
    <property type="entry name" value="Homeodomain-like"/>
    <property type="match status" value="1"/>
</dbReference>
<dbReference type="OrthoDB" id="1677563at2"/>
<sequence length="105" mass="12598">MVDKSHCHTEIIKIERVMIQRYIEQLKHNIISIRDIYIRKAVDYIYDHLEEDMSILDIPILIGFNSQNYFTTQYKKYTGLSPKGFREKKSDKYSIGIKNNIWLIL</sequence>
<dbReference type="GO" id="GO:0003700">
    <property type="term" value="F:DNA-binding transcription factor activity"/>
    <property type="evidence" value="ECO:0007669"/>
    <property type="project" value="InterPro"/>
</dbReference>
<dbReference type="AlphaFoldDB" id="A0A4V1K255"/>
<keyword evidence="3" id="KW-0804">Transcription</keyword>
<evidence type="ECO:0000313" key="5">
    <source>
        <dbReference type="EMBL" id="RXE59109.1"/>
    </source>
</evidence>
<dbReference type="Proteomes" id="UP000289166">
    <property type="component" value="Unassembled WGS sequence"/>
</dbReference>
<gene>
    <name evidence="5" type="ORF">EFD62_09110</name>
</gene>
<proteinExistence type="predicted"/>
<reference evidence="6" key="1">
    <citation type="submission" date="2018-11" db="EMBL/GenBank/DDBJ databases">
        <title>Genome sequencing of a novel mesophilic and cellulolytic organism within the genus Hungateiclostridium.</title>
        <authorList>
            <person name="Rettenmaier R."/>
            <person name="Liebl W."/>
            <person name="Zverlov V."/>
        </authorList>
    </citation>
    <scope>NUCLEOTIDE SEQUENCE [LARGE SCALE GENOMIC DNA]</scope>
    <source>
        <strain evidence="6">N2K1</strain>
    </source>
</reference>
<dbReference type="InterPro" id="IPR009057">
    <property type="entry name" value="Homeodomain-like_sf"/>
</dbReference>
<dbReference type="InterPro" id="IPR018060">
    <property type="entry name" value="HTH_AraC"/>
</dbReference>
<dbReference type="GO" id="GO:0043565">
    <property type="term" value="F:sequence-specific DNA binding"/>
    <property type="evidence" value="ECO:0007669"/>
    <property type="project" value="InterPro"/>
</dbReference>
<dbReference type="PRINTS" id="PR00032">
    <property type="entry name" value="HTHARAC"/>
</dbReference>
<evidence type="ECO:0000256" key="3">
    <source>
        <dbReference type="ARBA" id="ARBA00023163"/>
    </source>
</evidence>
<evidence type="ECO:0000256" key="2">
    <source>
        <dbReference type="ARBA" id="ARBA00023125"/>
    </source>
</evidence>
<protein>
    <submittedName>
        <fullName evidence="5">AraC family transcriptional regulator</fullName>
    </submittedName>
</protein>
<evidence type="ECO:0000256" key="1">
    <source>
        <dbReference type="ARBA" id="ARBA00023015"/>
    </source>
</evidence>
<comment type="caution">
    <text evidence="5">The sequence shown here is derived from an EMBL/GenBank/DDBJ whole genome shotgun (WGS) entry which is preliminary data.</text>
</comment>
<dbReference type="SUPFAM" id="SSF46689">
    <property type="entry name" value="Homeodomain-like"/>
    <property type="match status" value="1"/>
</dbReference>
<name>A0A4V1K255_9FIRM</name>
<feature type="domain" description="HTH araC/xylS-type" evidence="4">
    <location>
        <begin position="33"/>
        <end position="88"/>
    </location>
</feature>
<dbReference type="Pfam" id="PF00165">
    <property type="entry name" value="HTH_AraC"/>
    <property type="match status" value="1"/>
</dbReference>
<dbReference type="PROSITE" id="PS01124">
    <property type="entry name" value="HTH_ARAC_FAMILY_2"/>
    <property type="match status" value="1"/>
</dbReference>
<keyword evidence="1" id="KW-0805">Transcription regulation</keyword>
<dbReference type="InterPro" id="IPR020449">
    <property type="entry name" value="Tscrpt_reg_AraC-type_HTH"/>
</dbReference>
<accession>A0A4V1K255</accession>
<organism evidence="5 6">
    <name type="scientific">Acetivibrio mesophilus</name>
    <dbReference type="NCBI Taxonomy" id="2487273"/>
    <lineage>
        <taxon>Bacteria</taxon>
        <taxon>Bacillati</taxon>
        <taxon>Bacillota</taxon>
        <taxon>Clostridia</taxon>
        <taxon>Eubacteriales</taxon>
        <taxon>Oscillospiraceae</taxon>
        <taxon>Acetivibrio</taxon>
    </lineage>
</organism>